<dbReference type="Proteomes" id="UP000185124">
    <property type="component" value="Unassembled WGS sequence"/>
</dbReference>
<organism evidence="2 3">
    <name type="scientific">Micromonospora cremea</name>
    <dbReference type="NCBI Taxonomy" id="709881"/>
    <lineage>
        <taxon>Bacteria</taxon>
        <taxon>Bacillati</taxon>
        <taxon>Actinomycetota</taxon>
        <taxon>Actinomycetes</taxon>
        <taxon>Micromonosporales</taxon>
        <taxon>Micromonosporaceae</taxon>
        <taxon>Micromonospora</taxon>
    </lineage>
</organism>
<proteinExistence type="predicted"/>
<name>A0A1N5U0H1_9ACTN</name>
<gene>
    <name evidence="2" type="ORF">SAMN04489832_0482</name>
</gene>
<evidence type="ECO:0000256" key="1">
    <source>
        <dbReference type="SAM" id="MobiDB-lite"/>
    </source>
</evidence>
<reference evidence="3" key="1">
    <citation type="submission" date="2016-12" db="EMBL/GenBank/DDBJ databases">
        <authorList>
            <person name="Varghese N."/>
            <person name="Submissions S."/>
        </authorList>
    </citation>
    <scope>NUCLEOTIDE SEQUENCE [LARGE SCALE GENOMIC DNA]</scope>
    <source>
        <strain evidence="3">DSM 45599</strain>
    </source>
</reference>
<keyword evidence="3" id="KW-1185">Reference proteome</keyword>
<dbReference type="EMBL" id="FSQT01000001">
    <property type="protein sequence ID" value="SIM53757.1"/>
    <property type="molecule type" value="Genomic_DNA"/>
</dbReference>
<feature type="compositionally biased region" description="Low complexity" evidence="1">
    <location>
        <begin position="9"/>
        <end position="20"/>
    </location>
</feature>
<feature type="region of interest" description="Disordered" evidence="1">
    <location>
        <begin position="1"/>
        <end position="30"/>
    </location>
</feature>
<accession>A0A1N5U0H1</accession>
<dbReference type="AlphaFoldDB" id="A0A1N5U0H1"/>
<evidence type="ECO:0000313" key="2">
    <source>
        <dbReference type="EMBL" id="SIM53757.1"/>
    </source>
</evidence>
<sequence length="66" mass="6987">MPQIEWQKASPASASSSEAPQVTRKVVPQNNWQTTEGQDLLACLVRSGSACGSAVGPFRSVVDMVP</sequence>
<protein>
    <submittedName>
        <fullName evidence="2">Uncharacterized protein</fullName>
    </submittedName>
</protein>
<dbReference type="STRING" id="709881.SAMN04489832_0482"/>
<evidence type="ECO:0000313" key="3">
    <source>
        <dbReference type="Proteomes" id="UP000185124"/>
    </source>
</evidence>